<dbReference type="EMBL" id="CM017648">
    <property type="protein sequence ID" value="TYJ01262.1"/>
    <property type="molecule type" value="Genomic_DNA"/>
</dbReference>
<name>A0A5D2WHR5_GOSMU</name>
<dbReference type="AlphaFoldDB" id="A0A5D2WHR5"/>
<sequence length="106" mass="12179">MESPPIFFRGSLKPHFCYCLKTRDFSFLNPHFLLFFDRSKRSSLTAIFEPNFNYIKGFSDAATMGSICCRRPVGLSPCMEATWETAATPRVFEGFLQFWAVRACKS</sequence>
<dbReference type="Proteomes" id="UP000323597">
    <property type="component" value="Chromosome A13"/>
</dbReference>
<proteinExistence type="predicted"/>
<accession>A0A5D2WHR5</accession>
<protein>
    <submittedName>
        <fullName evidence="1">Uncharacterized protein</fullName>
    </submittedName>
</protein>
<gene>
    <name evidence="1" type="ORF">E1A91_A13G141600v1</name>
</gene>
<evidence type="ECO:0000313" key="1">
    <source>
        <dbReference type="EMBL" id="TYJ01262.1"/>
    </source>
</evidence>
<keyword evidence="2" id="KW-1185">Reference proteome</keyword>
<reference evidence="1 2" key="1">
    <citation type="submission" date="2019-07" db="EMBL/GenBank/DDBJ databases">
        <title>WGS assembly of Gossypium mustelinum.</title>
        <authorList>
            <person name="Chen Z.J."/>
            <person name="Sreedasyam A."/>
            <person name="Ando A."/>
            <person name="Song Q."/>
            <person name="De L."/>
            <person name="Hulse-Kemp A."/>
            <person name="Ding M."/>
            <person name="Ye W."/>
            <person name="Kirkbride R."/>
            <person name="Jenkins J."/>
            <person name="Plott C."/>
            <person name="Lovell J."/>
            <person name="Lin Y.-M."/>
            <person name="Vaughn R."/>
            <person name="Liu B."/>
            <person name="Li W."/>
            <person name="Simpson S."/>
            <person name="Scheffler B."/>
            <person name="Saski C."/>
            <person name="Grover C."/>
            <person name="Hu G."/>
            <person name="Conover J."/>
            <person name="Carlson J."/>
            <person name="Shu S."/>
            <person name="Boston L."/>
            <person name="Williams M."/>
            <person name="Peterson D."/>
            <person name="Mcgee K."/>
            <person name="Jones D."/>
            <person name="Wendel J."/>
            <person name="Stelly D."/>
            <person name="Grimwood J."/>
            <person name="Schmutz J."/>
        </authorList>
    </citation>
    <scope>NUCLEOTIDE SEQUENCE [LARGE SCALE GENOMIC DNA]</scope>
    <source>
        <strain evidence="1">1408120.09</strain>
    </source>
</reference>
<evidence type="ECO:0000313" key="2">
    <source>
        <dbReference type="Proteomes" id="UP000323597"/>
    </source>
</evidence>
<organism evidence="1 2">
    <name type="scientific">Gossypium mustelinum</name>
    <name type="common">Cotton</name>
    <name type="synonym">Gossypium caicoense</name>
    <dbReference type="NCBI Taxonomy" id="34275"/>
    <lineage>
        <taxon>Eukaryota</taxon>
        <taxon>Viridiplantae</taxon>
        <taxon>Streptophyta</taxon>
        <taxon>Embryophyta</taxon>
        <taxon>Tracheophyta</taxon>
        <taxon>Spermatophyta</taxon>
        <taxon>Magnoliopsida</taxon>
        <taxon>eudicotyledons</taxon>
        <taxon>Gunneridae</taxon>
        <taxon>Pentapetalae</taxon>
        <taxon>rosids</taxon>
        <taxon>malvids</taxon>
        <taxon>Malvales</taxon>
        <taxon>Malvaceae</taxon>
        <taxon>Malvoideae</taxon>
        <taxon>Gossypium</taxon>
    </lineage>
</organism>